<proteinExistence type="predicted"/>
<reference evidence="1 2" key="1">
    <citation type="submission" date="2019-11" db="EMBL/GenBank/DDBJ databases">
        <title>Draft Genome Sequence of Plant Growth-Promoting Rhizosphere-Associated Bacteria.</title>
        <authorList>
            <person name="Vasilyev I.Y."/>
            <person name="Radchenko V."/>
            <person name="Ilnitskaya E.V."/>
        </authorList>
    </citation>
    <scope>NUCLEOTIDE SEQUENCE [LARGE SCALE GENOMIC DNA]</scope>
    <source>
        <strain evidence="1 2">VRA_1sq_f</strain>
    </source>
</reference>
<feature type="non-terminal residue" evidence="1">
    <location>
        <position position="124"/>
    </location>
</feature>
<name>A0A6A8LQC3_9LACO</name>
<protein>
    <submittedName>
        <fullName evidence="1">Uncharacterized protein</fullName>
    </submittedName>
</protein>
<sequence length="124" mass="14775">MYIWPSSDMDFWKIENKGTEVVVKWSGNNFLDYKRLAYQFYGCGYKILEEVINDRLNNVKSDMWFLTGIFLIRHSLELGLKSLLCRVLSRKKDIQDTFKKCGHDVALLLKKYDEYLFFEIIPCI</sequence>
<evidence type="ECO:0000313" key="1">
    <source>
        <dbReference type="EMBL" id="MSE05501.1"/>
    </source>
</evidence>
<accession>A0A6A8LQC3</accession>
<dbReference type="AlphaFoldDB" id="A0A6A8LQC3"/>
<comment type="caution">
    <text evidence="1">The sequence shown here is derived from an EMBL/GenBank/DDBJ whole genome shotgun (WGS) entry which is preliminary data.</text>
</comment>
<organism evidence="1 2">
    <name type="scientific">Ligilactobacillus salivarius</name>
    <dbReference type="NCBI Taxonomy" id="1624"/>
    <lineage>
        <taxon>Bacteria</taxon>
        <taxon>Bacillati</taxon>
        <taxon>Bacillota</taxon>
        <taxon>Bacilli</taxon>
        <taxon>Lactobacillales</taxon>
        <taxon>Lactobacillaceae</taxon>
        <taxon>Ligilactobacillus</taxon>
    </lineage>
</organism>
<evidence type="ECO:0000313" key="2">
    <source>
        <dbReference type="Proteomes" id="UP000437575"/>
    </source>
</evidence>
<dbReference type="EMBL" id="WKKZ01000262">
    <property type="protein sequence ID" value="MSE05501.1"/>
    <property type="molecule type" value="Genomic_DNA"/>
</dbReference>
<gene>
    <name evidence="1" type="ORF">GKC34_06640</name>
</gene>
<dbReference type="Proteomes" id="UP000437575">
    <property type="component" value="Unassembled WGS sequence"/>
</dbReference>